<comment type="caution">
    <text evidence="1">The sequence shown here is derived from an EMBL/GenBank/DDBJ whole genome shotgun (WGS) entry which is preliminary data.</text>
</comment>
<name>A0ABW4PLR3_9ACTN</name>
<dbReference type="PANTHER" id="PTHR17985">
    <property type="entry name" value="SER/THR-RICH PROTEIN T10 IN DGCR REGION"/>
    <property type="match status" value="1"/>
</dbReference>
<dbReference type="InterPro" id="IPR008551">
    <property type="entry name" value="TANGO2"/>
</dbReference>
<evidence type="ECO:0000313" key="1">
    <source>
        <dbReference type="EMBL" id="MFD1831182.1"/>
    </source>
</evidence>
<proteinExistence type="predicted"/>
<sequence>MCTVFFRLRHGERSPLLLGAVRDEFTDRAWKPPGRHWDAPHHGLVGGLDLAAGGTWLALDPNGPQVAVLVNGAEAAAPAPPGTRASRGLCPLRALTGTLPPRMPDLLAMGGFHLLVCGPADACLWSWNRRELTHRKVPPGDHVLTFHGLDDKGHDRAVGVLRALNDAPDIDPRPGAPPETAWKGWMELLGRGVPAERDPRSPLVDRTVSGRAHRSVSASLIALSTRHVRFDFTADPWNNEGWYEI</sequence>
<keyword evidence="2" id="KW-1185">Reference proteome</keyword>
<dbReference type="PANTHER" id="PTHR17985:SF8">
    <property type="entry name" value="TRANSPORT AND GOLGI ORGANIZATION PROTEIN 2 HOMOLOG"/>
    <property type="match status" value="1"/>
</dbReference>
<organism evidence="1 2">
    <name type="scientific">Streptomyces desertarenae</name>
    <dbReference type="NCBI Taxonomy" id="2666184"/>
    <lineage>
        <taxon>Bacteria</taxon>
        <taxon>Bacillati</taxon>
        <taxon>Actinomycetota</taxon>
        <taxon>Actinomycetes</taxon>
        <taxon>Kitasatosporales</taxon>
        <taxon>Streptomycetaceae</taxon>
        <taxon>Streptomyces</taxon>
    </lineage>
</organism>
<reference evidence="2" key="1">
    <citation type="journal article" date="2019" name="Int. J. Syst. Evol. Microbiol.">
        <title>The Global Catalogue of Microorganisms (GCM) 10K type strain sequencing project: providing services to taxonomists for standard genome sequencing and annotation.</title>
        <authorList>
            <consortium name="The Broad Institute Genomics Platform"/>
            <consortium name="The Broad Institute Genome Sequencing Center for Infectious Disease"/>
            <person name="Wu L."/>
            <person name="Ma J."/>
        </authorList>
    </citation>
    <scope>NUCLEOTIDE SEQUENCE [LARGE SCALE GENOMIC DNA]</scope>
    <source>
        <strain evidence="2">CGMCC 4.7455</strain>
    </source>
</reference>
<gene>
    <name evidence="1" type="ORF">ACFSJS_16095</name>
</gene>
<evidence type="ECO:0000313" key="2">
    <source>
        <dbReference type="Proteomes" id="UP001597365"/>
    </source>
</evidence>
<protein>
    <submittedName>
        <fullName evidence="1">NRDE family protein</fullName>
    </submittedName>
</protein>
<dbReference type="RefSeq" id="WP_380900859.1">
    <property type="nucleotide sequence ID" value="NZ_JBHUFU010000009.1"/>
</dbReference>
<dbReference type="Pfam" id="PF05742">
    <property type="entry name" value="TANGO2"/>
    <property type="match status" value="1"/>
</dbReference>
<dbReference type="EMBL" id="JBHUFU010000009">
    <property type="protein sequence ID" value="MFD1831182.1"/>
    <property type="molecule type" value="Genomic_DNA"/>
</dbReference>
<dbReference type="Proteomes" id="UP001597365">
    <property type="component" value="Unassembled WGS sequence"/>
</dbReference>
<accession>A0ABW4PLR3</accession>